<proteinExistence type="predicted"/>
<reference evidence="3 4" key="1">
    <citation type="submission" date="2020-03" db="EMBL/GenBank/DDBJ databases">
        <authorList>
            <person name="Wang L."/>
            <person name="He N."/>
            <person name="Li Y."/>
            <person name="Fang Y."/>
            <person name="Zhang F."/>
        </authorList>
    </citation>
    <scope>NUCLEOTIDE SEQUENCE [LARGE SCALE GENOMIC DNA]</scope>
    <source>
        <strain evidence="4">hsmgli-8</strain>
    </source>
</reference>
<feature type="transmembrane region" description="Helical" evidence="1">
    <location>
        <begin position="165"/>
        <end position="188"/>
    </location>
</feature>
<dbReference type="PANTHER" id="PTHR42208">
    <property type="entry name" value="HEAVY METAL TRANSPORTER-RELATED"/>
    <property type="match status" value="1"/>
</dbReference>
<name>A0ABX0Y9F0_9PSED</name>
<gene>
    <name evidence="3" type="ORF">HBH25_03655</name>
</gene>
<dbReference type="InterPro" id="IPR039447">
    <property type="entry name" value="UreH-like_TM_dom"/>
</dbReference>
<feature type="domain" description="Urease accessory protein UreH-like transmembrane" evidence="2">
    <location>
        <begin position="12"/>
        <end position="214"/>
    </location>
</feature>
<feature type="transmembrane region" description="Helical" evidence="1">
    <location>
        <begin position="200"/>
        <end position="221"/>
    </location>
</feature>
<keyword evidence="1" id="KW-1133">Transmembrane helix</keyword>
<dbReference type="RefSeq" id="WP_168081651.1">
    <property type="nucleotide sequence ID" value="NZ_JAAVJI010000002.1"/>
</dbReference>
<dbReference type="Pfam" id="PF13386">
    <property type="entry name" value="DsbD_2"/>
    <property type="match status" value="1"/>
</dbReference>
<evidence type="ECO:0000256" key="1">
    <source>
        <dbReference type="SAM" id="Phobius"/>
    </source>
</evidence>
<feature type="transmembrane region" description="Helical" evidence="1">
    <location>
        <begin position="57"/>
        <end position="75"/>
    </location>
</feature>
<comment type="caution">
    <text evidence="3">The sequence shown here is derived from an EMBL/GenBank/DDBJ whole genome shotgun (WGS) entry which is preliminary data.</text>
</comment>
<sequence length="242" mass="25137">MTAEVLSSLASAFIFGLLGSGHCVGMCGGLMGAFALGAAPGRRSPSALLLGYNVGRVVSYGVAGTLLGGVGWALTQALGQWPLRLLAGGLLVVMGLYLAGWWQGLLTLERLGQGLWVRIRPLAGTLLPVASLRAAVMLGMLWGWLPCGLVYSTLLWAASQGQAGHAGVLMLAFGLGTCPLLLLTGLAGARGQRWLRRRGIRQAAGSLLIAFGLWTCIAVVYHKALGPHHGHMATHHAINGSS</sequence>
<organism evidence="3 4">
    <name type="scientific">Pseudomonas quercus</name>
    <dbReference type="NCBI Taxonomy" id="2722792"/>
    <lineage>
        <taxon>Bacteria</taxon>
        <taxon>Pseudomonadati</taxon>
        <taxon>Pseudomonadota</taxon>
        <taxon>Gammaproteobacteria</taxon>
        <taxon>Pseudomonadales</taxon>
        <taxon>Pseudomonadaceae</taxon>
        <taxon>Pseudomonas</taxon>
    </lineage>
</organism>
<protein>
    <submittedName>
        <fullName evidence="3">Sulfite exporter TauE/SafE family protein</fullName>
    </submittedName>
</protein>
<evidence type="ECO:0000259" key="2">
    <source>
        <dbReference type="Pfam" id="PF13386"/>
    </source>
</evidence>
<keyword evidence="1" id="KW-0472">Membrane</keyword>
<feature type="transmembrane region" description="Helical" evidence="1">
    <location>
        <begin position="81"/>
        <end position="102"/>
    </location>
</feature>
<keyword evidence="1" id="KW-0812">Transmembrane</keyword>
<evidence type="ECO:0000313" key="3">
    <source>
        <dbReference type="EMBL" id="NJO99955.1"/>
    </source>
</evidence>
<accession>A0ABX0Y9F0</accession>
<dbReference type="PANTHER" id="PTHR42208:SF1">
    <property type="entry name" value="HEAVY METAL TRANSPORTER"/>
    <property type="match status" value="1"/>
</dbReference>
<dbReference type="EMBL" id="JAAVJI010000002">
    <property type="protein sequence ID" value="NJO99955.1"/>
    <property type="molecule type" value="Genomic_DNA"/>
</dbReference>
<feature type="transmembrane region" description="Helical" evidence="1">
    <location>
        <begin position="12"/>
        <end position="36"/>
    </location>
</feature>
<feature type="transmembrane region" description="Helical" evidence="1">
    <location>
        <begin position="122"/>
        <end position="145"/>
    </location>
</feature>
<keyword evidence="4" id="KW-1185">Reference proteome</keyword>
<evidence type="ECO:0000313" key="4">
    <source>
        <dbReference type="Proteomes" id="UP000746535"/>
    </source>
</evidence>
<dbReference type="Proteomes" id="UP000746535">
    <property type="component" value="Unassembled WGS sequence"/>
</dbReference>